<evidence type="ECO:0000313" key="1">
    <source>
        <dbReference type="EMBL" id="KAK9006474.1"/>
    </source>
</evidence>
<dbReference type="Proteomes" id="UP001396334">
    <property type="component" value="Unassembled WGS sequence"/>
</dbReference>
<sequence length="74" mass="8195">MHHPVTVRVGKSSLSSLVTTVMPPFLGTHWIGLTHELSEIGIAMAFFQYNLVHTNGRADSLEICHSPAYCFLIL</sequence>
<comment type="caution">
    <text evidence="1">The sequence shown here is derived from an EMBL/GenBank/DDBJ whole genome shotgun (WGS) entry which is preliminary data.</text>
</comment>
<organism evidence="1 2">
    <name type="scientific">Hibiscus sabdariffa</name>
    <name type="common">roselle</name>
    <dbReference type="NCBI Taxonomy" id="183260"/>
    <lineage>
        <taxon>Eukaryota</taxon>
        <taxon>Viridiplantae</taxon>
        <taxon>Streptophyta</taxon>
        <taxon>Embryophyta</taxon>
        <taxon>Tracheophyta</taxon>
        <taxon>Spermatophyta</taxon>
        <taxon>Magnoliopsida</taxon>
        <taxon>eudicotyledons</taxon>
        <taxon>Gunneridae</taxon>
        <taxon>Pentapetalae</taxon>
        <taxon>rosids</taxon>
        <taxon>malvids</taxon>
        <taxon>Malvales</taxon>
        <taxon>Malvaceae</taxon>
        <taxon>Malvoideae</taxon>
        <taxon>Hibiscus</taxon>
    </lineage>
</organism>
<protein>
    <submittedName>
        <fullName evidence="1">Uncharacterized protein</fullName>
    </submittedName>
</protein>
<reference evidence="1 2" key="1">
    <citation type="journal article" date="2024" name="G3 (Bethesda)">
        <title>Genome assembly of Hibiscus sabdariffa L. provides insights into metabolisms of medicinal natural products.</title>
        <authorList>
            <person name="Kim T."/>
        </authorList>
    </citation>
    <scope>NUCLEOTIDE SEQUENCE [LARGE SCALE GENOMIC DNA]</scope>
    <source>
        <strain evidence="1">TK-2024</strain>
        <tissue evidence="1">Old leaves</tissue>
    </source>
</reference>
<evidence type="ECO:0000313" key="2">
    <source>
        <dbReference type="Proteomes" id="UP001396334"/>
    </source>
</evidence>
<keyword evidence="2" id="KW-1185">Reference proteome</keyword>
<name>A0ABR2R122_9ROSI</name>
<gene>
    <name evidence="1" type="ORF">V6N11_035511</name>
</gene>
<accession>A0ABR2R122</accession>
<proteinExistence type="predicted"/>
<dbReference type="EMBL" id="JBBPBN010000029">
    <property type="protein sequence ID" value="KAK9006474.1"/>
    <property type="molecule type" value="Genomic_DNA"/>
</dbReference>